<keyword evidence="2 9" id="KW-0328">Glycosyltransferase</keyword>
<dbReference type="RefSeq" id="WP_098037757.1">
    <property type="nucleotide sequence ID" value="NZ_CWGJ01000008.1"/>
</dbReference>
<sequence length="239" mass="27405">MDPLYSVVVPLKDEEANVEELICQTEKVMKGLGAPFEMICIDDGSKDGTLLKLQYLKKERPWLRVIIFEKNFGQSSAFDAGFKAAKGEAVITMDGDLQNDPADIPRLIEVYREGFDLVSGWRKDRKDPLSKKIISKCANFIRSRFLQDGINDTGCSLKVYRRESLLSIKMFNGMHRFLPALFKIEGFKVVQVPVSHRERKAGKTKYNIFNRSLNTLSDLFAVSWMRKRHLGYCVKNEIK</sequence>
<evidence type="ECO:0000313" key="9">
    <source>
        <dbReference type="EMBL" id="CRX37894.1"/>
    </source>
</evidence>
<dbReference type="GO" id="GO:0099621">
    <property type="term" value="F:undecaprenyl-phosphate 4-deoxy-4-formamido-L-arabinose transferase activity"/>
    <property type="evidence" value="ECO:0007669"/>
    <property type="project" value="UniProtKB-EC"/>
</dbReference>
<keyword evidence="3 9" id="KW-0808">Transferase</keyword>
<dbReference type="AlphaFoldDB" id="A0A0H5DQN5"/>
<keyword evidence="10" id="KW-1185">Reference proteome</keyword>
<dbReference type="EMBL" id="CWGJ01000008">
    <property type="protein sequence ID" value="CRX37894.1"/>
    <property type="molecule type" value="Genomic_DNA"/>
</dbReference>
<dbReference type="PANTHER" id="PTHR48090">
    <property type="entry name" value="UNDECAPRENYL-PHOSPHATE 4-DEOXY-4-FORMAMIDO-L-ARABINOSE TRANSFERASE-RELATED"/>
    <property type="match status" value="1"/>
</dbReference>
<keyword evidence="5" id="KW-0448">Lipopolysaccharide biosynthesis</keyword>
<feature type="domain" description="Glycosyltransferase 2-like" evidence="8">
    <location>
        <begin position="6"/>
        <end position="165"/>
    </location>
</feature>
<dbReference type="EC" id="2.4.2.53" evidence="9"/>
<keyword evidence="6" id="KW-1133">Transmembrane helix</keyword>
<proteinExistence type="predicted"/>
<evidence type="ECO:0000256" key="1">
    <source>
        <dbReference type="ARBA" id="ARBA00022475"/>
    </source>
</evidence>
<evidence type="ECO:0000313" key="10">
    <source>
        <dbReference type="Proteomes" id="UP000220251"/>
    </source>
</evidence>
<keyword evidence="7" id="KW-0472">Membrane</keyword>
<dbReference type="OrthoDB" id="9810303at2"/>
<dbReference type="SUPFAM" id="SSF53448">
    <property type="entry name" value="Nucleotide-diphospho-sugar transferases"/>
    <property type="match status" value="1"/>
</dbReference>
<evidence type="ECO:0000256" key="2">
    <source>
        <dbReference type="ARBA" id="ARBA00022676"/>
    </source>
</evidence>
<dbReference type="GO" id="GO:0009103">
    <property type="term" value="P:lipopolysaccharide biosynthetic process"/>
    <property type="evidence" value="ECO:0007669"/>
    <property type="project" value="UniProtKB-KW"/>
</dbReference>
<keyword evidence="1" id="KW-1003">Cell membrane</keyword>
<dbReference type="InterPro" id="IPR001173">
    <property type="entry name" value="Glyco_trans_2-like"/>
</dbReference>
<evidence type="ECO:0000256" key="5">
    <source>
        <dbReference type="ARBA" id="ARBA00022985"/>
    </source>
</evidence>
<dbReference type="PANTHER" id="PTHR48090:SF3">
    <property type="entry name" value="UNDECAPRENYL-PHOSPHATE 4-DEOXY-4-FORMAMIDO-L-ARABINOSE TRANSFERASE"/>
    <property type="match status" value="1"/>
</dbReference>
<evidence type="ECO:0000256" key="7">
    <source>
        <dbReference type="ARBA" id="ARBA00023136"/>
    </source>
</evidence>
<evidence type="ECO:0000256" key="3">
    <source>
        <dbReference type="ARBA" id="ARBA00022679"/>
    </source>
</evidence>
<gene>
    <name evidence="9" type="primary">arnC</name>
    <name evidence="9" type="ORF">ELAC_0539</name>
</gene>
<dbReference type="CDD" id="cd04187">
    <property type="entry name" value="DPM1_like_bac"/>
    <property type="match status" value="1"/>
</dbReference>
<keyword evidence="4" id="KW-0812">Transmembrane</keyword>
<dbReference type="Proteomes" id="UP000220251">
    <property type="component" value="Unassembled WGS sequence"/>
</dbReference>
<organism evidence="9 10">
    <name type="scientific">Estrella lausannensis</name>
    <dbReference type="NCBI Taxonomy" id="483423"/>
    <lineage>
        <taxon>Bacteria</taxon>
        <taxon>Pseudomonadati</taxon>
        <taxon>Chlamydiota</taxon>
        <taxon>Chlamydiia</taxon>
        <taxon>Parachlamydiales</taxon>
        <taxon>Candidatus Criblamydiaceae</taxon>
        <taxon>Estrella</taxon>
    </lineage>
</organism>
<evidence type="ECO:0000259" key="8">
    <source>
        <dbReference type="Pfam" id="PF00535"/>
    </source>
</evidence>
<reference evidence="10" key="1">
    <citation type="submission" date="2015-06" db="EMBL/GenBank/DDBJ databases">
        <authorList>
            <person name="Bertelli C."/>
        </authorList>
    </citation>
    <scope>NUCLEOTIDE SEQUENCE [LARGE SCALE GENOMIC DNA]</scope>
    <source>
        <strain evidence="10">CRIB-30</strain>
    </source>
</reference>
<evidence type="ECO:0000256" key="6">
    <source>
        <dbReference type="ARBA" id="ARBA00022989"/>
    </source>
</evidence>
<protein>
    <submittedName>
        <fullName evidence="9">Putative undecaprenyl-phosphate 4-deoxy-4-formamido-L-arabinose transferase</fullName>
        <ecNumber evidence="9">2.4.2.53</ecNumber>
    </submittedName>
</protein>
<dbReference type="GO" id="GO:0005886">
    <property type="term" value="C:plasma membrane"/>
    <property type="evidence" value="ECO:0007669"/>
    <property type="project" value="TreeGrafter"/>
</dbReference>
<evidence type="ECO:0000256" key="4">
    <source>
        <dbReference type="ARBA" id="ARBA00022692"/>
    </source>
</evidence>
<dbReference type="InterPro" id="IPR050256">
    <property type="entry name" value="Glycosyltransferase_2"/>
</dbReference>
<dbReference type="InterPro" id="IPR029044">
    <property type="entry name" value="Nucleotide-diphossugar_trans"/>
</dbReference>
<dbReference type="Pfam" id="PF00535">
    <property type="entry name" value="Glycos_transf_2"/>
    <property type="match status" value="1"/>
</dbReference>
<dbReference type="Gene3D" id="3.90.550.10">
    <property type="entry name" value="Spore Coat Polysaccharide Biosynthesis Protein SpsA, Chain A"/>
    <property type="match status" value="1"/>
</dbReference>
<accession>A0A0H5DQN5</accession>
<name>A0A0H5DQN5_9BACT</name>